<evidence type="ECO:0000313" key="8">
    <source>
        <dbReference type="EMBL" id="CAH0559694.1"/>
    </source>
</evidence>
<sequence length="342" mass="39560">MERIISPSQFYNRLLKYLLSEEDMYYLGYPVQSPSEGFVIINKETNKHQNRTRNNLNVDAREFKPLEVYLTNNRTCSRCSKPFLTNQEGYITKDKCTYHWGKLERKSRLYGCCYKLAGSAGCTEASVHVWSGTEPGRNGPYFDYVRTNRQDMSYGVYAMDCEMCYTVAGLEATKVTLVNMRGHLVYDSYILPANKIVDYNTRWSGITPEKLKGAKRLQDVQRELLEIIHKNTILIGHGLENDLRALKLLHSYIIDTSDCFPPEVGPPRKLSLKALVSLYLNKQIQYGRGEMGHDSFEDALACVELMLWKVNHDFRKHLPSLGDIQYYVPYNHLIVFLNETIF</sequence>
<dbReference type="Proteomes" id="UP001154078">
    <property type="component" value="Chromosome 6"/>
</dbReference>
<dbReference type="FunFam" id="3.30.420.10:FF:000031">
    <property type="entry name" value="RNA exonuclease 1"/>
    <property type="match status" value="1"/>
</dbReference>
<dbReference type="AlphaFoldDB" id="A0A9P0BDM1"/>
<evidence type="ECO:0000313" key="9">
    <source>
        <dbReference type="Proteomes" id="UP001154078"/>
    </source>
</evidence>
<evidence type="ECO:0000256" key="1">
    <source>
        <dbReference type="ARBA" id="ARBA00004123"/>
    </source>
</evidence>
<organism evidence="8 9">
    <name type="scientific">Brassicogethes aeneus</name>
    <name type="common">Rape pollen beetle</name>
    <name type="synonym">Meligethes aeneus</name>
    <dbReference type="NCBI Taxonomy" id="1431903"/>
    <lineage>
        <taxon>Eukaryota</taxon>
        <taxon>Metazoa</taxon>
        <taxon>Ecdysozoa</taxon>
        <taxon>Arthropoda</taxon>
        <taxon>Hexapoda</taxon>
        <taxon>Insecta</taxon>
        <taxon>Pterygota</taxon>
        <taxon>Neoptera</taxon>
        <taxon>Endopterygota</taxon>
        <taxon>Coleoptera</taxon>
        <taxon>Polyphaga</taxon>
        <taxon>Cucujiformia</taxon>
        <taxon>Nitidulidae</taxon>
        <taxon>Meligethinae</taxon>
        <taxon>Brassicogethes</taxon>
    </lineage>
</organism>
<dbReference type="InterPro" id="IPR012337">
    <property type="entry name" value="RNaseH-like_sf"/>
</dbReference>
<evidence type="ECO:0000256" key="6">
    <source>
        <dbReference type="ARBA" id="ARBA00023242"/>
    </source>
</evidence>
<dbReference type="CDD" id="cd06145">
    <property type="entry name" value="REX1_like"/>
    <property type="match status" value="1"/>
</dbReference>
<protein>
    <recommendedName>
        <fullName evidence="7">Exonuclease domain-containing protein</fullName>
    </recommendedName>
</protein>
<keyword evidence="6" id="KW-0539">Nucleus</keyword>
<dbReference type="EMBL" id="OV121137">
    <property type="protein sequence ID" value="CAH0559694.1"/>
    <property type="molecule type" value="Genomic_DNA"/>
</dbReference>
<dbReference type="Gene3D" id="3.30.420.10">
    <property type="entry name" value="Ribonuclease H-like superfamily/Ribonuclease H"/>
    <property type="match status" value="1"/>
</dbReference>
<dbReference type="Pfam" id="PF00929">
    <property type="entry name" value="RNase_T"/>
    <property type="match status" value="1"/>
</dbReference>
<accession>A0A9P0BDM1</accession>
<dbReference type="PANTHER" id="PTHR12801">
    <property type="entry name" value="RNA EXONUCLEASE REXO1 / RECO3 FAMILY MEMBER-RELATED"/>
    <property type="match status" value="1"/>
</dbReference>
<comment type="similarity">
    <text evidence="2">Belongs to the REXO1/REXO3 family.</text>
</comment>
<evidence type="ECO:0000256" key="3">
    <source>
        <dbReference type="ARBA" id="ARBA00022722"/>
    </source>
</evidence>
<dbReference type="PANTHER" id="PTHR12801:SF115">
    <property type="entry name" value="FI18136P1-RELATED"/>
    <property type="match status" value="1"/>
</dbReference>
<keyword evidence="4" id="KW-0378">Hydrolase</keyword>
<dbReference type="GO" id="GO:0005634">
    <property type="term" value="C:nucleus"/>
    <property type="evidence" value="ECO:0007669"/>
    <property type="project" value="UniProtKB-SubCell"/>
</dbReference>
<dbReference type="InterPro" id="IPR047021">
    <property type="entry name" value="REXO1/3/4-like"/>
</dbReference>
<comment type="subcellular location">
    <subcellularLocation>
        <location evidence="1">Nucleus</location>
    </subcellularLocation>
</comment>
<keyword evidence="5" id="KW-0269">Exonuclease</keyword>
<dbReference type="InterPro" id="IPR036397">
    <property type="entry name" value="RNaseH_sf"/>
</dbReference>
<proteinExistence type="inferred from homology"/>
<name>A0A9P0BDM1_BRAAE</name>
<evidence type="ECO:0000256" key="2">
    <source>
        <dbReference type="ARBA" id="ARBA00006357"/>
    </source>
</evidence>
<dbReference type="SUPFAM" id="SSF53098">
    <property type="entry name" value="Ribonuclease H-like"/>
    <property type="match status" value="1"/>
</dbReference>
<dbReference type="GO" id="GO:0004527">
    <property type="term" value="F:exonuclease activity"/>
    <property type="evidence" value="ECO:0007669"/>
    <property type="project" value="UniProtKB-KW"/>
</dbReference>
<evidence type="ECO:0000259" key="7">
    <source>
        <dbReference type="SMART" id="SM00479"/>
    </source>
</evidence>
<feature type="domain" description="Exonuclease" evidence="7">
    <location>
        <begin position="155"/>
        <end position="315"/>
    </location>
</feature>
<dbReference type="GO" id="GO:0003676">
    <property type="term" value="F:nucleic acid binding"/>
    <property type="evidence" value="ECO:0007669"/>
    <property type="project" value="InterPro"/>
</dbReference>
<gene>
    <name evidence="8" type="ORF">MELIAE_LOCUS9719</name>
</gene>
<dbReference type="InterPro" id="IPR034922">
    <property type="entry name" value="REX1-like_exo"/>
</dbReference>
<keyword evidence="9" id="KW-1185">Reference proteome</keyword>
<dbReference type="GO" id="GO:0010629">
    <property type="term" value="P:negative regulation of gene expression"/>
    <property type="evidence" value="ECO:0007669"/>
    <property type="project" value="UniProtKB-ARBA"/>
</dbReference>
<dbReference type="OrthoDB" id="206335at2759"/>
<reference evidence="8" key="1">
    <citation type="submission" date="2021-12" db="EMBL/GenBank/DDBJ databases">
        <authorList>
            <person name="King R."/>
        </authorList>
    </citation>
    <scope>NUCLEOTIDE SEQUENCE</scope>
</reference>
<evidence type="ECO:0000256" key="4">
    <source>
        <dbReference type="ARBA" id="ARBA00022801"/>
    </source>
</evidence>
<dbReference type="InterPro" id="IPR013520">
    <property type="entry name" value="Ribonucl_H"/>
</dbReference>
<evidence type="ECO:0000256" key="5">
    <source>
        <dbReference type="ARBA" id="ARBA00022839"/>
    </source>
</evidence>
<dbReference type="SMART" id="SM00479">
    <property type="entry name" value="EXOIII"/>
    <property type="match status" value="1"/>
</dbReference>
<keyword evidence="3" id="KW-0540">Nuclease</keyword>